<gene>
    <name evidence="3" type="ORF">NBG84_11695</name>
</gene>
<keyword evidence="2" id="KW-0812">Transmembrane</keyword>
<keyword evidence="2" id="KW-1133">Transmembrane helix</keyword>
<comment type="caution">
    <text evidence="3">The sequence shown here is derived from an EMBL/GenBank/DDBJ whole genome shotgun (WGS) entry which is preliminary data.</text>
</comment>
<protein>
    <submittedName>
        <fullName evidence="3">Uncharacterized protein</fullName>
    </submittedName>
</protein>
<feature type="transmembrane region" description="Helical" evidence="2">
    <location>
        <begin position="46"/>
        <end position="67"/>
    </location>
</feature>
<dbReference type="Proteomes" id="UP001431429">
    <property type="component" value="Unassembled WGS sequence"/>
</dbReference>
<keyword evidence="2" id="KW-0472">Membrane</keyword>
<evidence type="ECO:0000313" key="4">
    <source>
        <dbReference type="Proteomes" id="UP001431429"/>
    </source>
</evidence>
<accession>A0ABT0UK05</accession>
<evidence type="ECO:0000313" key="3">
    <source>
        <dbReference type="EMBL" id="MCM2388947.1"/>
    </source>
</evidence>
<name>A0ABT0UK05_9ACTN</name>
<sequence>MRHEDDHALLEDELRVLLERGTPLLRAPEGRLRQVRERVTRRRRRLRMAGATATGAAALTLAGALLLPTTEEAQRPALPAAPPSTGVMAPLAEPVSFPELNGLTIELPERWSALAVPADTVHPDPLGFLGAQSLAPFTRPCQLTDPRDCAPVRRLGRGDVLITLSGGWSGKQQASETASRALSPSAAPDEGCEAIGGVTKRGVALLDDGKPNRRILATFRVCAAAGTTDATWAEVQTMIDNARLGGSASPAPSPSKPPSSSKAGQ</sequence>
<dbReference type="EMBL" id="JAMQAW010000009">
    <property type="protein sequence ID" value="MCM2388947.1"/>
    <property type="molecule type" value="Genomic_DNA"/>
</dbReference>
<reference evidence="3" key="1">
    <citation type="submission" date="2022-06" db="EMBL/GenBank/DDBJ databases">
        <title>Genome public.</title>
        <authorList>
            <person name="Sun Q."/>
        </authorList>
    </citation>
    <scope>NUCLEOTIDE SEQUENCE</scope>
    <source>
        <strain evidence="3">CWNU-1</strain>
    </source>
</reference>
<evidence type="ECO:0000256" key="1">
    <source>
        <dbReference type="SAM" id="MobiDB-lite"/>
    </source>
</evidence>
<dbReference type="RefSeq" id="WP_250919289.1">
    <property type="nucleotide sequence ID" value="NZ_JAMQAW010000009.1"/>
</dbReference>
<keyword evidence="4" id="KW-1185">Reference proteome</keyword>
<evidence type="ECO:0000256" key="2">
    <source>
        <dbReference type="SAM" id="Phobius"/>
    </source>
</evidence>
<proteinExistence type="predicted"/>
<organism evidence="3 4">
    <name type="scientific">Streptomyces albipurpureus</name>
    <dbReference type="NCBI Taxonomy" id="2897419"/>
    <lineage>
        <taxon>Bacteria</taxon>
        <taxon>Bacillati</taxon>
        <taxon>Actinomycetota</taxon>
        <taxon>Actinomycetes</taxon>
        <taxon>Kitasatosporales</taxon>
        <taxon>Streptomycetaceae</taxon>
        <taxon>Streptomyces</taxon>
    </lineage>
</organism>
<feature type="region of interest" description="Disordered" evidence="1">
    <location>
        <begin position="243"/>
        <end position="265"/>
    </location>
</feature>